<evidence type="ECO:0000313" key="1">
    <source>
        <dbReference type="EMBL" id="RZI31273.1"/>
    </source>
</evidence>
<comment type="caution">
    <text evidence="1">The sequence shown here is derived from an EMBL/GenBank/DDBJ whole genome shotgun (WGS) entry which is preliminary data.</text>
</comment>
<evidence type="ECO:0008006" key="3">
    <source>
        <dbReference type="Google" id="ProtNLM"/>
    </source>
</evidence>
<dbReference type="InterPro" id="IPR053158">
    <property type="entry name" value="CapK_Type1_Caps_Biosynth"/>
</dbReference>
<dbReference type="Gene3D" id="3.40.50.12780">
    <property type="entry name" value="N-terminal domain of ligase-like"/>
    <property type="match status" value="1"/>
</dbReference>
<gene>
    <name evidence="1" type="ORF">EUX57_12765</name>
</gene>
<proteinExistence type="predicted"/>
<dbReference type="PANTHER" id="PTHR36932:SF1">
    <property type="entry name" value="CAPSULAR POLYSACCHARIDE BIOSYNTHESIS PROTEIN"/>
    <property type="match status" value="1"/>
</dbReference>
<organism evidence="1 2">
    <name type="scientific">Pseudomonas orientalis</name>
    <dbReference type="NCBI Taxonomy" id="76758"/>
    <lineage>
        <taxon>Bacteria</taxon>
        <taxon>Pseudomonadati</taxon>
        <taxon>Pseudomonadota</taxon>
        <taxon>Gammaproteobacteria</taxon>
        <taxon>Pseudomonadales</taxon>
        <taxon>Pseudomonadaceae</taxon>
        <taxon>Pseudomonas</taxon>
    </lineage>
</organism>
<dbReference type="Proteomes" id="UP000293369">
    <property type="component" value="Unassembled WGS sequence"/>
</dbReference>
<accession>A0A4Q7CYZ2</accession>
<dbReference type="RefSeq" id="WP_130138519.1">
    <property type="nucleotide sequence ID" value="NZ_SGFE01000022.1"/>
</dbReference>
<sequence length="402" mass="45479">MSINHFQVPLYQRVVGNLGRFFEKGEPGDIPLLSKQEIISGFPQNFMTDAMRMGIEGGDVEFASTSGSSHQILQIIRYKGWWSREFTYAYQCVSDMAGYSIQHDKKAVLTTAACSAVSCFLDNPNYNERIHNGVLSLNTHPDPTRWTMTDIKRIGAELWMFAPRLLEIDPTYLAIFLVKRAEYKIDEPLYIPDYIAASYEYLTATVRRLIERAYGRPVLSMYGSTELGVMFMQNRAGTFVRCGHETIIELKPYLPERNIFELIVTSWKNPLMPFLRYATGDLVELADGDWAGHAFKPSETIPLLKLHGRVKDAIVTDEGDIKTLADLDEVLTVCAPWVRQYQLQVTDACVTLLYVMNASNDAVDMSVVHASLRHWFGRQRVVELLAVPSIAPESSGKFAIVK</sequence>
<dbReference type="InterPro" id="IPR042099">
    <property type="entry name" value="ANL_N_sf"/>
</dbReference>
<evidence type="ECO:0000313" key="2">
    <source>
        <dbReference type="Proteomes" id="UP000293369"/>
    </source>
</evidence>
<dbReference type="SUPFAM" id="SSF56801">
    <property type="entry name" value="Acetyl-CoA synthetase-like"/>
    <property type="match status" value="1"/>
</dbReference>
<dbReference type="EMBL" id="SGFE01000022">
    <property type="protein sequence ID" value="RZI31273.1"/>
    <property type="molecule type" value="Genomic_DNA"/>
</dbReference>
<name>A0A4Q7CYZ2_9PSED</name>
<protein>
    <recommendedName>
        <fullName evidence="3">Coenzyme F390 synthetase</fullName>
    </recommendedName>
</protein>
<dbReference type="AlphaFoldDB" id="A0A4Q7CYZ2"/>
<dbReference type="PANTHER" id="PTHR36932">
    <property type="entry name" value="CAPSULAR POLYSACCHARIDE BIOSYNTHESIS PROTEIN"/>
    <property type="match status" value="1"/>
</dbReference>
<reference evidence="1 2" key="1">
    <citation type="submission" date="2019-02" db="EMBL/GenBank/DDBJ databases">
        <title>Pseudomonas spp from wheat grain.</title>
        <authorList>
            <person name="Cho G.-S."/>
            <person name="Franz C.M.A.P."/>
        </authorList>
    </citation>
    <scope>NUCLEOTIDE SEQUENCE [LARGE SCALE GENOMIC DNA]</scope>
    <source>
        <strain evidence="1 2">133NRW</strain>
    </source>
</reference>